<evidence type="ECO:0000256" key="7">
    <source>
        <dbReference type="ARBA" id="ARBA00023237"/>
    </source>
</evidence>
<dbReference type="InterPro" id="IPR037066">
    <property type="entry name" value="Plug_dom_sf"/>
</dbReference>
<proteinExistence type="inferred from homology"/>
<name>A0A6N8JFM5_9BACT</name>
<feature type="chain" id="PRO_5026801635" evidence="9">
    <location>
        <begin position="24"/>
        <end position="1094"/>
    </location>
</feature>
<keyword evidence="4 8" id="KW-0812">Transmembrane</keyword>
<keyword evidence="5 9" id="KW-0732">Signal</keyword>
<dbReference type="InterPro" id="IPR036942">
    <property type="entry name" value="Beta-barrel_TonB_sf"/>
</dbReference>
<keyword evidence="6 8" id="KW-0472">Membrane</keyword>
<evidence type="ECO:0000313" key="11">
    <source>
        <dbReference type="EMBL" id="MVT43301.1"/>
    </source>
</evidence>
<dbReference type="Pfam" id="PF07715">
    <property type="entry name" value="Plug"/>
    <property type="match status" value="1"/>
</dbReference>
<comment type="caution">
    <text evidence="11">The sequence shown here is derived from an EMBL/GenBank/DDBJ whole genome shotgun (WGS) entry which is preliminary data.</text>
</comment>
<dbReference type="AlphaFoldDB" id="A0A6N8JFM5"/>
<dbReference type="SUPFAM" id="SSF49464">
    <property type="entry name" value="Carboxypeptidase regulatory domain-like"/>
    <property type="match status" value="1"/>
</dbReference>
<keyword evidence="2 8" id="KW-0813">Transport</keyword>
<dbReference type="EMBL" id="WRXO01000007">
    <property type="protein sequence ID" value="MVT43301.1"/>
    <property type="molecule type" value="Genomic_DNA"/>
</dbReference>
<gene>
    <name evidence="11" type="ORF">GO495_22070</name>
</gene>
<dbReference type="NCBIfam" id="TIGR04056">
    <property type="entry name" value="OMP_RagA_SusC"/>
    <property type="match status" value="1"/>
</dbReference>
<dbReference type="GO" id="GO:0015344">
    <property type="term" value="F:siderophore uptake transmembrane transporter activity"/>
    <property type="evidence" value="ECO:0007669"/>
    <property type="project" value="TreeGrafter"/>
</dbReference>
<evidence type="ECO:0000256" key="9">
    <source>
        <dbReference type="SAM" id="SignalP"/>
    </source>
</evidence>
<reference evidence="11 12" key="1">
    <citation type="submission" date="2019-12" db="EMBL/GenBank/DDBJ databases">
        <title>The draft genomic sequence of strain Chitinophaga oryziterrae JCM 16595.</title>
        <authorList>
            <person name="Zhang X."/>
        </authorList>
    </citation>
    <scope>NUCLEOTIDE SEQUENCE [LARGE SCALE GENOMIC DNA]</scope>
    <source>
        <strain evidence="11 12">JCM 16595</strain>
    </source>
</reference>
<evidence type="ECO:0000313" key="12">
    <source>
        <dbReference type="Proteomes" id="UP000468388"/>
    </source>
</evidence>
<evidence type="ECO:0000256" key="3">
    <source>
        <dbReference type="ARBA" id="ARBA00022452"/>
    </source>
</evidence>
<evidence type="ECO:0000256" key="6">
    <source>
        <dbReference type="ARBA" id="ARBA00023136"/>
    </source>
</evidence>
<dbReference type="InterPro" id="IPR008969">
    <property type="entry name" value="CarboxyPept-like_regulatory"/>
</dbReference>
<dbReference type="InterPro" id="IPR012910">
    <property type="entry name" value="Plug_dom"/>
</dbReference>
<dbReference type="Gene3D" id="2.60.40.1120">
    <property type="entry name" value="Carboxypeptidase-like, regulatory domain"/>
    <property type="match status" value="1"/>
</dbReference>
<dbReference type="PANTHER" id="PTHR30069">
    <property type="entry name" value="TONB-DEPENDENT OUTER MEMBRANE RECEPTOR"/>
    <property type="match status" value="1"/>
</dbReference>
<dbReference type="PROSITE" id="PS52016">
    <property type="entry name" value="TONB_DEPENDENT_REC_3"/>
    <property type="match status" value="1"/>
</dbReference>
<dbReference type="InterPro" id="IPR039426">
    <property type="entry name" value="TonB-dep_rcpt-like"/>
</dbReference>
<keyword evidence="3 8" id="KW-1134">Transmembrane beta strand</keyword>
<evidence type="ECO:0000259" key="10">
    <source>
        <dbReference type="Pfam" id="PF07715"/>
    </source>
</evidence>
<comment type="similarity">
    <text evidence="8">Belongs to the TonB-dependent receptor family.</text>
</comment>
<sequence length="1094" mass="118733">MKIKRLLCFMALLCHAVTSPLLAQNTSKITGTVFDETGAAVPGATIQIKGGGGATIADGNGAFSINVSKARTLIFRAIGYETQEVIVNGSVINVKLGIDKKMLSEVVVTGVGTATSKRKLGIAVESVTAEKLVNGSSTSVDQALIGKIPGAQISSISGNPGDPVNILLRGVNTVQNGTKPLIMLDGVQLSATDLNSLDLSNVDRIEVVQGAASASLYGAQGANGVMQIFTKKGKLGPVAINFSSSYTANSYLNNGNVQKAKLHPYLTDANNNIVDASGNILSYDNVGSIEGISYTYGGATRYAILDPNNIANKSYNANLKYYDHFKQVFQTGSSVNNNINISGASEKSDFDISVANNHTVSPVMHNGYVDRSNLTTNLGTQIFKGFKLRSITQVIYTKNTLVPGLGGAGGYLYGKGNTAGNVGSVFGFLNTSPFFDLKSKLADGNSPAYQTADFLSINAFNPYYVKQYASGLDNKVDIVQSFNANYEVNHFLELDAKYGINYRTEGSTWTYLNQTQNTNATYYDTWSGNFAANRTGEIDKWNYTTIFQNFLASAYFKTDFKKDFNINVPIQTSTQVSFDYRKNKYKENDVYGLGLPLTSPINLSSASEVHVAPTSTVTNTNGNYEETFVTYGYVVNQKIDFGDYGGLAGGFRSDWSSAFGSGAAPFTFPHAYGYILPSSFNFWGDKLEGKIPYFKLRAAYGEAGIQPGPFDRYPTLNQSTIGSSLVYSVPTTTQNAALQVEVSKELEAGTDFTINIGKGAWLSAVNGSFTYWKRKSENVIYTVSSKLSSGSTGILNNAINMSSRGIQFQIDLPVYHDKDFTWNFTTNFGRQTSTIDKINGGSDIILTSSAGSTALVLTAGQKIGQLYGYKALTSTNATYKDGTRYISDADAGKYQVVNGYLVDTATRGIQFSSETYAFGDPNPKFNTSFINAFTYKDFLTFSFQFDWVYGSHLYNQTKEWMYRDGISGDFSKPVTINGTTAAYTAYYGSAYSGLWGSLHGPGNNATKDYFYEDASFLRLRNISLGFDFAKVMKIKYFKKLQLVLTGRNLLTVTKYTGFDPEVSSGAVNSSFDRGVDHSTLPNSKSYMIGLNVGF</sequence>
<accession>A0A6N8JFM5</accession>
<evidence type="ECO:0000256" key="5">
    <source>
        <dbReference type="ARBA" id="ARBA00022729"/>
    </source>
</evidence>
<dbReference type="RefSeq" id="WP_157301909.1">
    <property type="nucleotide sequence ID" value="NZ_BAAAZB010000026.1"/>
</dbReference>
<dbReference type="PANTHER" id="PTHR30069:SF29">
    <property type="entry name" value="HEMOGLOBIN AND HEMOGLOBIN-HAPTOGLOBIN-BINDING PROTEIN 1-RELATED"/>
    <property type="match status" value="1"/>
</dbReference>
<dbReference type="GO" id="GO:0009279">
    <property type="term" value="C:cell outer membrane"/>
    <property type="evidence" value="ECO:0007669"/>
    <property type="project" value="UniProtKB-SubCell"/>
</dbReference>
<organism evidence="11 12">
    <name type="scientific">Chitinophaga oryziterrae</name>
    <dbReference type="NCBI Taxonomy" id="1031224"/>
    <lineage>
        <taxon>Bacteria</taxon>
        <taxon>Pseudomonadati</taxon>
        <taxon>Bacteroidota</taxon>
        <taxon>Chitinophagia</taxon>
        <taxon>Chitinophagales</taxon>
        <taxon>Chitinophagaceae</taxon>
        <taxon>Chitinophaga</taxon>
    </lineage>
</organism>
<evidence type="ECO:0000256" key="1">
    <source>
        <dbReference type="ARBA" id="ARBA00004571"/>
    </source>
</evidence>
<dbReference type="GO" id="GO:0044718">
    <property type="term" value="P:siderophore transmembrane transport"/>
    <property type="evidence" value="ECO:0007669"/>
    <property type="project" value="TreeGrafter"/>
</dbReference>
<protein>
    <submittedName>
        <fullName evidence="11">SusC/RagA family TonB-linked outer membrane protein</fullName>
    </submittedName>
</protein>
<dbReference type="OrthoDB" id="9768177at2"/>
<feature type="signal peptide" evidence="9">
    <location>
        <begin position="1"/>
        <end position="23"/>
    </location>
</feature>
<comment type="subcellular location">
    <subcellularLocation>
        <location evidence="1 8">Cell outer membrane</location>
        <topology evidence="1 8">Multi-pass membrane protein</topology>
    </subcellularLocation>
</comment>
<evidence type="ECO:0000256" key="2">
    <source>
        <dbReference type="ARBA" id="ARBA00022448"/>
    </source>
</evidence>
<keyword evidence="7 8" id="KW-0998">Cell outer membrane</keyword>
<dbReference type="Proteomes" id="UP000468388">
    <property type="component" value="Unassembled WGS sequence"/>
</dbReference>
<feature type="domain" description="TonB-dependent receptor plug" evidence="10">
    <location>
        <begin position="117"/>
        <end position="225"/>
    </location>
</feature>
<evidence type="ECO:0000256" key="8">
    <source>
        <dbReference type="PROSITE-ProRule" id="PRU01360"/>
    </source>
</evidence>
<dbReference type="Gene3D" id="2.170.130.10">
    <property type="entry name" value="TonB-dependent receptor, plug domain"/>
    <property type="match status" value="1"/>
</dbReference>
<keyword evidence="12" id="KW-1185">Reference proteome</keyword>
<dbReference type="SUPFAM" id="SSF56935">
    <property type="entry name" value="Porins"/>
    <property type="match status" value="1"/>
</dbReference>
<dbReference type="Pfam" id="PF13715">
    <property type="entry name" value="CarbopepD_reg_2"/>
    <property type="match status" value="1"/>
</dbReference>
<dbReference type="InterPro" id="IPR023996">
    <property type="entry name" value="TonB-dep_OMP_SusC/RagA"/>
</dbReference>
<evidence type="ECO:0000256" key="4">
    <source>
        <dbReference type="ARBA" id="ARBA00022692"/>
    </source>
</evidence>
<dbReference type="Gene3D" id="2.40.170.20">
    <property type="entry name" value="TonB-dependent receptor, beta-barrel domain"/>
    <property type="match status" value="1"/>
</dbReference>